<dbReference type="PANTHER" id="PTHR43649:SF32">
    <property type="entry name" value="SUGAR BINDING SECRETED PROTEIN"/>
    <property type="match status" value="1"/>
</dbReference>
<comment type="caution">
    <text evidence="3">The sequence shown here is derived from an EMBL/GenBank/DDBJ whole genome shotgun (WGS) entry which is preliminary data.</text>
</comment>
<evidence type="ECO:0000256" key="2">
    <source>
        <dbReference type="SAM" id="SignalP"/>
    </source>
</evidence>
<dbReference type="PANTHER" id="PTHR43649">
    <property type="entry name" value="ARABINOSE-BINDING PROTEIN-RELATED"/>
    <property type="match status" value="1"/>
</dbReference>
<feature type="signal peptide" evidence="2">
    <location>
        <begin position="1"/>
        <end position="25"/>
    </location>
</feature>
<name>A0ABU2KVK9_9ACTN</name>
<feature type="region of interest" description="Disordered" evidence="1">
    <location>
        <begin position="405"/>
        <end position="429"/>
    </location>
</feature>
<dbReference type="SUPFAM" id="SSF53850">
    <property type="entry name" value="Periplasmic binding protein-like II"/>
    <property type="match status" value="1"/>
</dbReference>
<dbReference type="RefSeq" id="WP_311545817.1">
    <property type="nucleotide sequence ID" value="NZ_JAVREK010000014.1"/>
</dbReference>
<dbReference type="EMBL" id="JAVREK010000014">
    <property type="protein sequence ID" value="MDT0303335.1"/>
    <property type="molecule type" value="Genomic_DNA"/>
</dbReference>
<feature type="chain" id="PRO_5047336673" evidence="2">
    <location>
        <begin position="26"/>
        <end position="429"/>
    </location>
</feature>
<evidence type="ECO:0000313" key="4">
    <source>
        <dbReference type="Proteomes" id="UP001183226"/>
    </source>
</evidence>
<organism evidence="3 4">
    <name type="scientific">Streptomonospora wellingtoniae</name>
    <dbReference type="NCBI Taxonomy" id="3075544"/>
    <lineage>
        <taxon>Bacteria</taxon>
        <taxon>Bacillati</taxon>
        <taxon>Actinomycetota</taxon>
        <taxon>Actinomycetes</taxon>
        <taxon>Streptosporangiales</taxon>
        <taxon>Nocardiopsidaceae</taxon>
        <taxon>Streptomonospora</taxon>
    </lineage>
</organism>
<evidence type="ECO:0000313" key="3">
    <source>
        <dbReference type="EMBL" id="MDT0303335.1"/>
    </source>
</evidence>
<reference evidence="4" key="1">
    <citation type="submission" date="2023-07" db="EMBL/GenBank/DDBJ databases">
        <title>30 novel species of actinomycetes from the DSMZ collection.</title>
        <authorList>
            <person name="Nouioui I."/>
        </authorList>
    </citation>
    <scope>NUCLEOTIDE SEQUENCE [LARGE SCALE GENOMIC DNA]</scope>
    <source>
        <strain evidence="4">DSM 45055</strain>
    </source>
</reference>
<dbReference type="PROSITE" id="PS51257">
    <property type="entry name" value="PROKAR_LIPOPROTEIN"/>
    <property type="match status" value="1"/>
</dbReference>
<dbReference type="InterPro" id="IPR050490">
    <property type="entry name" value="Bact_solute-bd_prot1"/>
</dbReference>
<evidence type="ECO:0000256" key="1">
    <source>
        <dbReference type="SAM" id="MobiDB-lite"/>
    </source>
</evidence>
<sequence length="429" mass="45897">MFKRRRGANVATAMLGGGALLLATACGGGGGADDGEINLVVDTFGTMGYDARIKAFEEEHPNVTVEERNVADLANYTPQLQQNIAAGSGAGDVVAIEEGIIAQFLAQPDQFVDLNDHEGAKLEDGYLPWKWEQGHAPDGELVGLGTDIGSMGMCYNVPLFDEAGLPTEPDKVAELWPTWDDFVSTGEDFMDADTGASFVSTIQPYFRAVLAQHGGEPYQNREGELIIEQQETTRDSYDTVTAMSEAGLSGSLPIWSEEWNAGIQNNSFATLPCPAWMLGTLEDTAGDEGNGQWNVAGVPGEGGNWGGSFLAVPTQGENQDMAVELAKFLTSKEGQLSAWEEANVLPSNPEALQDPKVTEFTRPYFNDAPVGEIYSSTAMELKPVYFGPDSQAIDDGFRAALESVEQGQASPSEGWETALEEAKRATGEG</sequence>
<feature type="compositionally biased region" description="Basic and acidic residues" evidence="1">
    <location>
        <begin position="420"/>
        <end position="429"/>
    </location>
</feature>
<dbReference type="InterPro" id="IPR006059">
    <property type="entry name" value="SBP"/>
</dbReference>
<accession>A0ABU2KVK9</accession>
<keyword evidence="4" id="KW-1185">Reference proteome</keyword>
<protein>
    <submittedName>
        <fullName evidence="3">Extracellular solute-binding protein</fullName>
    </submittedName>
</protein>
<dbReference type="Proteomes" id="UP001183226">
    <property type="component" value="Unassembled WGS sequence"/>
</dbReference>
<keyword evidence="2" id="KW-0732">Signal</keyword>
<gene>
    <name evidence="3" type="ORF">RM446_14540</name>
</gene>
<dbReference type="Pfam" id="PF13416">
    <property type="entry name" value="SBP_bac_8"/>
    <property type="match status" value="1"/>
</dbReference>
<proteinExistence type="predicted"/>
<dbReference type="Gene3D" id="3.40.190.10">
    <property type="entry name" value="Periplasmic binding protein-like II"/>
    <property type="match status" value="1"/>
</dbReference>